<dbReference type="Proteomes" id="UP000254454">
    <property type="component" value="Unassembled WGS sequence"/>
</dbReference>
<dbReference type="UniPathway" id="UPA01057">
    <property type="reaction ID" value="UER00163"/>
</dbReference>
<evidence type="ECO:0000256" key="3">
    <source>
        <dbReference type="ARBA" id="ARBA00022842"/>
    </source>
</evidence>
<reference evidence="7 8" key="1">
    <citation type="submission" date="2018-06" db="EMBL/GenBank/DDBJ databases">
        <title>Recombination Drives Gene Content and Phenotype Evolution in Wild Type E. coli Strains.</title>
        <authorList>
            <person name="Field C.M."/>
            <person name="Silander O.K."/>
            <person name="Van Nimwegen E."/>
        </authorList>
    </citation>
    <scope>NUCLEOTIDE SEQUENCE [LARGE SCALE GENOMIC DNA]</scope>
    <source>
        <strain evidence="7 8">SC344</strain>
    </source>
</reference>
<feature type="binding site" evidence="5">
    <location>
        <position position="284"/>
    </location>
    <ligand>
        <name>Mg(2+)</name>
        <dbReference type="ChEBI" id="CHEBI:18420"/>
    </ligand>
</feature>
<dbReference type="Gene3D" id="3.60.120.10">
    <property type="entry name" value="Anthranilate synthase"/>
    <property type="match status" value="1"/>
</dbReference>
<feature type="active site" description="Proton donor" evidence="5">
    <location>
        <position position="240"/>
    </location>
</feature>
<comment type="pathway">
    <text evidence="5">Quinol/quinone metabolism; 1,4-dihydroxy-2-naphthoate biosynthesis; 1,4-dihydroxy-2-naphthoate from chorismate: step 1/7.</text>
</comment>
<dbReference type="InterPro" id="IPR044250">
    <property type="entry name" value="MenF-like"/>
</dbReference>
<feature type="active site" description="Proton acceptor" evidence="5">
    <location>
        <position position="190"/>
    </location>
</feature>
<feature type="domain" description="Chorismate-utilising enzyme C-terminal" evidence="6">
    <location>
        <begin position="169"/>
        <end position="420"/>
    </location>
</feature>
<evidence type="ECO:0000259" key="6">
    <source>
        <dbReference type="Pfam" id="PF00425"/>
    </source>
</evidence>
<comment type="cofactor">
    <cofactor evidence="5">
        <name>Mg(2+)</name>
        <dbReference type="ChEBI" id="CHEBI:18420"/>
    </cofactor>
</comment>
<dbReference type="EC" id="5.4.4.2" evidence="5"/>
<proteinExistence type="inferred from homology"/>
<dbReference type="InterPro" id="IPR005801">
    <property type="entry name" value="ADC_synthase"/>
</dbReference>
<dbReference type="GeneID" id="86947206"/>
<dbReference type="InterPro" id="IPR034681">
    <property type="entry name" value="MenF"/>
</dbReference>
<protein>
    <recommendedName>
        <fullName evidence="5">Isochorismate synthase MenF</fullName>
        <ecNumber evidence="5">5.4.4.2</ecNumber>
    </recommendedName>
    <alternativeName>
        <fullName evidence="5">Isochorismate mutase</fullName>
    </alternativeName>
</protein>
<accession>A0A370VBT7</accession>
<name>A0A2B7LIT8_9ESCH</name>
<evidence type="ECO:0000256" key="1">
    <source>
        <dbReference type="ARBA" id="ARBA00000799"/>
    </source>
</evidence>
<keyword evidence="5" id="KW-0479">Metal-binding</keyword>
<evidence type="ECO:0000256" key="5">
    <source>
        <dbReference type="HAMAP-Rule" id="MF_01935"/>
    </source>
</evidence>
<dbReference type="FunFam" id="3.60.120.10:FF:000002">
    <property type="entry name" value="Isochorismate synthase MenF"/>
    <property type="match status" value="1"/>
</dbReference>
<dbReference type="EMBL" id="QONO01000025">
    <property type="protein sequence ID" value="RDR28837.1"/>
    <property type="molecule type" value="Genomic_DNA"/>
</dbReference>
<organism evidence="7 8">
    <name type="scientific">Escherichia marmotae</name>
    <dbReference type="NCBI Taxonomy" id="1499973"/>
    <lineage>
        <taxon>Bacteria</taxon>
        <taxon>Pseudomonadati</taxon>
        <taxon>Pseudomonadota</taxon>
        <taxon>Gammaproteobacteria</taxon>
        <taxon>Enterobacterales</taxon>
        <taxon>Enterobacteriaceae</taxon>
        <taxon>Escherichia</taxon>
    </lineage>
</organism>
<dbReference type="InterPro" id="IPR015890">
    <property type="entry name" value="Chorismate_C"/>
</dbReference>
<sequence length="431" mass="48771">MQSLTTALGNLLRHLSQEIPATPGIRVFDVPFPLNDAFDALSWLASQQTYPQFYWQQRNGDEEAAVLGAIASFTSLDQAQRFLRQYPEHPDLRIWGLNAFDPSQGHLLLPRLEWRRCAGKASFRLTLFSETSLQNDANQAKEFITTLANTKPLPALHLTTPQENHWPDKSGWTRLIKLATDTIAEGELDKVVLARATDLHFASPVNAAAMMAASRRLNLNCYHFYMGFDGESAFLGSTPERLWRRRDKALRTEALAGTVANHPDDKQAQRLAEWLMADDKNQRENMLVVEDICQRLQSDTQTLDILPPQVLRLRKVQHLRRCIWTSLNKADDEVCLHQLQPTAAVAGLPRDLARQFIAQHEPFTREWYAGSAGYLSLQQSEFCVSLRSAKISDNVVRLYAGAGIVRGSDPEQEWQEIDNKAAGLRTLLQME</sequence>
<comment type="caution">
    <text evidence="7">The sequence shown here is derived from an EMBL/GenBank/DDBJ whole genome shotgun (WGS) entry which is preliminary data.</text>
</comment>
<dbReference type="PANTHER" id="PTHR47253:SF4">
    <property type="entry name" value="ISOCHORISMATE SYNTHASE 2, CHLOROPLASTIC"/>
    <property type="match status" value="1"/>
</dbReference>
<dbReference type="GO" id="GO:0008909">
    <property type="term" value="F:isochorismate synthase activity"/>
    <property type="evidence" value="ECO:0007669"/>
    <property type="project" value="UniProtKB-UniRule"/>
</dbReference>
<dbReference type="NCBIfam" id="NF011588">
    <property type="entry name" value="PRK15012.1"/>
    <property type="match status" value="1"/>
</dbReference>
<comment type="similarity">
    <text evidence="2 5">Belongs to the isochorismate synthase family.</text>
</comment>
<keyword evidence="5" id="KW-0474">Menaquinone biosynthesis</keyword>
<evidence type="ECO:0000256" key="4">
    <source>
        <dbReference type="ARBA" id="ARBA00023235"/>
    </source>
</evidence>
<accession>A0A2B7LIT8</accession>
<dbReference type="PANTHER" id="PTHR47253">
    <property type="match status" value="1"/>
</dbReference>
<dbReference type="GO" id="GO:0000287">
    <property type="term" value="F:magnesium ion binding"/>
    <property type="evidence" value="ECO:0007669"/>
    <property type="project" value="UniProtKB-UniRule"/>
</dbReference>
<evidence type="ECO:0000256" key="2">
    <source>
        <dbReference type="ARBA" id="ARBA00005297"/>
    </source>
</evidence>
<comment type="catalytic activity">
    <reaction evidence="1 5">
        <text>chorismate = isochorismate</text>
        <dbReference type="Rhea" id="RHEA:18985"/>
        <dbReference type="ChEBI" id="CHEBI:29748"/>
        <dbReference type="ChEBI" id="CHEBI:29780"/>
        <dbReference type="EC" id="5.4.4.2"/>
    </reaction>
</comment>
<dbReference type="RefSeq" id="WP_001516773.1">
    <property type="nucleotide sequence ID" value="NZ_CP072689.1"/>
</dbReference>
<gene>
    <name evidence="5 7" type="primary">menF</name>
    <name evidence="7" type="ORF">C4A13_02965</name>
</gene>
<dbReference type="UniPathway" id="UPA00079"/>
<evidence type="ECO:0000313" key="8">
    <source>
        <dbReference type="Proteomes" id="UP000254454"/>
    </source>
</evidence>
<keyword evidence="3 5" id="KW-0460">Magnesium</keyword>
<feature type="binding site" evidence="5">
    <location>
        <position position="416"/>
    </location>
    <ligand>
        <name>Mg(2+)</name>
        <dbReference type="ChEBI" id="CHEBI:18420"/>
    </ligand>
</feature>
<dbReference type="HAMAP" id="MF_01935">
    <property type="entry name" value="MenF"/>
    <property type="match status" value="1"/>
</dbReference>
<keyword evidence="4 5" id="KW-0413">Isomerase</keyword>
<evidence type="ECO:0000313" key="7">
    <source>
        <dbReference type="EMBL" id="RDR28837.1"/>
    </source>
</evidence>
<dbReference type="Pfam" id="PF00425">
    <property type="entry name" value="Chorismate_bind"/>
    <property type="match status" value="1"/>
</dbReference>
<dbReference type="AlphaFoldDB" id="A0A2B7LIT8"/>
<dbReference type="NCBIfam" id="TIGR00543">
    <property type="entry name" value="isochor_syn"/>
    <property type="match status" value="1"/>
</dbReference>
<comment type="pathway">
    <text evidence="5">Quinol/quinone metabolism; menaquinone biosynthesis.</text>
</comment>
<dbReference type="GO" id="GO:0009234">
    <property type="term" value="P:menaquinone biosynthetic process"/>
    <property type="evidence" value="ECO:0007669"/>
    <property type="project" value="UniProtKB-UniRule"/>
</dbReference>
<dbReference type="SUPFAM" id="SSF56322">
    <property type="entry name" value="ADC synthase"/>
    <property type="match status" value="1"/>
</dbReference>
<dbReference type="InterPro" id="IPR004561">
    <property type="entry name" value="IsoChor_synthase"/>
</dbReference>
<comment type="function">
    <text evidence="5">Catalyzes the conversion of chorismate to isochorismate.</text>
</comment>